<protein>
    <submittedName>
        <fullName evidence="2">Uncharacterized protein</fullName>
    </submittedName>
</protein>
<dbReference type="EMBL" id="JAUESC010000002">
    <property type="protein sequence ID" value="KAK0603569.1"/>
    <property type="molecule type" value="Genomic_DNA"/>
</dbReference>
<evidence type="ECO:0000256" key="1">
    <source>
        <dbReference type="SAM" id="MobiDB-lite"/>
    </source>
</evidence>
<comment type="caution">
    <text evidence="2">The sequence shown here is derived from an EMBL/GenBank/DDBJ whole genome shotgun (WGS) entry which is preliminary data.</text>
</comment>
<feature type="compositionally biased region" description="Basic residues" evidence="1">
    <location>
        <begin position="53"/>
        <end position="71"/>
    </location>
</feature>
<sequence length="119" mass="13749">MGNDREQPYLVSVDTNLSVGPQFVSDNYEEDNGRQRVDDEVDNDDNNGGQSRPKQKKDKPVKRKMSPRKQKMTNEATVALVQLLSLPPVKRAEELLVSRKRELHSETNQERGQQWKEIM</sequence>
<organism evidence="2 3">
    <name type="scientific">Acer saccharum</name>
    <name type="common">Sugar maple</name>
    <dbReference type="NCBI Taxonomy" id="4024"/>
    <lineage>
        <taxon>Eukaryota</taxon>
        <taxon>Viridiplantae</taxon>
        <taxon>Streptophyta</taxon>
        <taxon>Embryophyta</taxon>
        <taxon>Tracheophyta</taxon>
        <taxon>Spermatophyta</taxon>
        <taxon>Magnoliopsida</taxon>
        <taxon>eudicotyledons</taxon>
        <taxon>Gunneridae</taxon>
        <taxon>Pentapetalae</taxon>
        <taxon>rosids</taxon>
        <taxon>malvids</taxon>
        <taxon>Sapindales</taxon>
        <taxon>Sapindaceae</taxon>
        <taxon>Hippocastanoideae</taxon>
        <taxon>Acereae</taxon>
        <taxon>Acer</taxon>
    </lineage>
</organism>
<gene>
    <name evidence="2" type="ORF">LWI29_006334</name>
</gene>
<evidence type="ECO:0000313" key="3">
    <source>
        <dbReference type="Proteomes" id="UP001168877"/>
    </source>
</evidence>
<feature type="region of interest" description="Disordered" evidence="1">
    <location>
        <begin position="1"/>
        <end position="74"/>
    </location>
</feature>
<proteinExistence type="predicted"/>
<reference evidence="2" key="1">
    <citation type="journal article" date="2022" name="Plant J.">
        <title>Strategies of tolerance reflected in two North American maple genomes.</title>
        <authorList>
            <person name="McEvoy S.L."/>
            <person name="Sezen U.U."/>
            <person name="Trouern-Trend A."/>
            <person name="McMahon S.M."/>
            <person name="Schaberg P.G."/>
            <person name="Yang J."/>
            <person name="Wegrzyn J.L."/>
            <person name="Swenson N.G."/>
        </authorList>
    </citation>
    <scope>NUCLEOTIDE SEQUENCE</scope>
    <source>
        <strain evidence="2">NS2018</strain>
    </source>
</reference>
<evidence type="ECO:0000313" key="2">
    <source>
        <dbReference type="EMBL" id="KAK0603569.1"/>
    </source>
</evidence>
<keyword evidence="3" id="KW-1185">Reference proteome</keyword>
<name>A0AA39TBZ5_ACESA</name>
<dbReference type="Proteomes" id="UP001168877">
    <property type="component" value="Unassembled WGS sequence"/>
</dbReference>
<dbReference type="AlphaFoldDB" id="A0AA39TBZ5"/>
<accession>A0AA39TBZ5</accession>
<reference evidence="2" key="2">
    <citation type="submission" date="2023-06" db="EMBL/GenBank/DDBJ databases">
        <authorList>
            <person name="Swenson N.G."/>
            <person name="Wegrzyn J.L."/>
            <person name="Mcevoy S.L."/>
        </authorList>
    </citation>
    <scope>NUCLEOTIDE SEQUENCE</scope>
    <source>
        <strain evidence="2">NS2018</strain>
        <tissue evidence="2">Leaf</tissue>
    </source>
</reference>